<evidence type="ECO:0000256" key="3">
    <source>
        <dbReference type="ARBA" id="ARBA00022801"/>
    </source>
</evidence>
<keyword evidence="3" id="KW-0378">Hydrolase</keyword>
<evidence type="ECO:0000259" key="10">
    <source>
        <dbReference type="Pfam" id="PF21530"/>
    </source>
</evidence>
<dbReference type="AlphaFoldDB" id="A0A6L3KW48"/>
<name>A0A6L3KW48_9BACE</name>
<keyword evidence="4" id="KW-0347">Helicase</keyword>
<dbReference type="InterPro" id="IPR010285">
    <property type="entry name" value="DNA_helicase_pif1-like_DEAD"/>
</dbReference>
<dbReference type="CDD" id="cd18809">
    <property type="entry name" value="SF1_C_RecD"/>
    <property type="match status" value="1"/>
</dbReference>
<dbReference type="Proteomes" id="UP000475905">
    <property type="component" value="Unassembled WGS sequence"/>
</dbReference>
<reference evidence="11 12" key="1">
    <citation type="journal article" date="2019" name="Nat. Med.">
        <title>A library of human gut bacterial isolates paired with longitudinal multiomics data enables mechanistic microbiome research.</title>
        <authorList>
            <person name="Poyet M."/>
            <person name="Groussin M."/>
            <person name="Gibbons S.M."/>
            <person name="Avila-Pacheco J."/>
            <person name="Jiang X."/>
            <person name="Kearney S.M."/>
            <person name="Perrotta A.R."/>
            <person name="Berdy B."/>
            <person name="Zhao S."/>
            <person name="Lieberman T.D."/>
            <person name="Swanson P.K."/>
            <person name="Smith M."/>
            <person name="Roesemann S."/>
            <person name="Alexander J.E."/>
            <person name="Rich S.A."/>
            <person name="Livny J."/>
            <person name="Vlamakis H."/>
            <person name="Clish C."/>
            <person name="Bullock K."/>
            <person name="Deik A."/>
            <person name="Scott J."/>
            <person name="Pierce K.A."/>
            <person name="Xavier R.J."/>
            <person name="Alm E.J."/>
        </authorList>
    </citation>
    <scope>NUCLEOTIDE SEQUENCE [LARGE SCALE GENOMIC DNA]</scope>
    <source>
        <strain evidence="11 12">BIOML-A31</strain>
    </source>
</reference>
<dbReference type="GO" id="GO:0006281">
    <property type="term" value="P:DNA repair"/>
    <property type="evidence" value="ECO:0007669"/>
    <property type="project" value="InterPro"/>
</dbReference>
<dbReference type="Pfam" id="PF05970">
    <property type="entry name" value="PIF1"/>
    <property type="match status" value="1"/>
</dbReference>
<dbReference type="Pfam" id="PF21530">
    <property type="entry name" value="Pif1_2B_dom"/>
    <property type="match status" value="1"/>
</dbReference>
<evidence type="ECO:0000256" key="8">
    <source>
        <dbReference type="ARBA" id="ARBA00023235"/>
    </source>
</evidence>
<organism evidence="11 12">
    <name type="scientific">Bacteroides caccae</name>
    <dbReference type="NCBI Taxonomy" id="47678"/>
    <lineage>
        <taxon>Bacteria</taxon>
        <taxon>Pseudomonadati</taxon>
        <taxon>Bacteroidota</taxon>
        <taxon>Bacteroidia</taxon>
        <taxon>Bacteroidales</taxon>
        <taxon>Bacteroidaceae</taxon>
        <taxon>Bacteroides</taxon>
    </lineage>
</organism>
<dbReference type="Gene3D" id="3.40.50.300">
    <property type="entry name" value="P-loop containing nucleotide triphosphate hydrolases"/>
    <property type="match status" value="2"/>
</dbReference>
<evidence type="ECO:0000256" key="4">
    <source>
        <dbReference type="ARBA" id="ARBA00022806"/>
    </source>
</evidence>
<feature type="domain" description="DNA helicase Pif1-like 2B" evidence="10">
    <location>
        <begin position="273"/>
        <end position="309"/>
    </location>
</feature>
<dbReference type="SUPFAM" id="SSF52540">
    <property type="entry name" value="P-loop containing nucleoside triphosphate hydrolases"/>
    <property type="match status" value="2"/>
</dbReference>
<keyword evidence="6" id="KW-0238">DNA-binding</keyword>
<evidence type="ECO:0000256" key="6">
    <source>
        <dbReference type="ARBA" id="ARBA00023125"/>
    </source>
</evidence>
<dbReference type="InterPro" id="IPR051055">
    <property type="entry name" value="PIF1_helicase"/>
</dbReference>
<evidence type="ECO:0000256" key="5">
    <source>
        <dbReference type="ARBA" id="ARBA00022840"/>
    </source>
</evidence>
<protein>
    <submittedName>
        <fullName evidence="11">AAA family ATPase</fullName>
    </submittedName>
</protein>
<dbReference type="PANTHER" id="PTHR47642:SF5">
    <property type="entry name" value="ATP-DEPENDENT DNA HELICASE"/>
    <property type="match status" value="1"/>
</dbReference>
<dbReference type="GO" id="GO:0000723">
    <property type="term" value="P:telomere maintenance"/>
    <property type="evidence" value="ECO:0007669"/>
    <property type="project" value="InterPro"/>
</dbReference>
<sequence>MQNTQIDSQNHEQQLAYELVANTNSSFFLTGRAGTGKTTFLHNVQKLAGKQFITLAPTGVAAILAGGDTIHSFFGLPMEVCTPGTCGKMNEAKILTLLHADTIIIDEVSMVRCDIMDAIDYTMRKVLRNNMPFGGKQMIFVGDMFQLPPVVKQGPEKDMLRDLYQTDDFFFYKSDAIKRMRLVKIEFRKVYRQDDEHFLHILENVRLNKVTPEDIMHLNERVCTPTEDDGAVITLASINKTADKINLQHLEEIEAEEFVYEGTVDGKFEEKKFPVDLELHLKVGAQVMFTRNDQQKRWANGTLGKVTKLTKDEISVTLNNGETYVVPCCSWESYSYDYNKEERKMKKELTGTFTQYPLKLAWAITVHKSQGMTFDKLSLDLSRGMFAAGQLYVALSRVRSLEGLYLSKNVIPQYAHTSREVLTYASEYNNEQQIGNEIESGKAVYEALQHNDYDEAAKQYLMLVAKKAENGDIKEAMQQAKRFLDILVCDEHLYGAIESVPECLLHASHWAPKFLVALLSLYADKFDDALVYIEDVLAKHQCPEAMYIKSRALAKLKRYKEADETNCQLANVFEMATPDAKVLFMIAMLNEMHIGDPGLDLMRKLVEARPKYNLGILALRTLMQCHNLKLDKQSNNNCELVDLFNSDATEEEFLAQLRICREKAPKAIAYLIRRIKKQEFNEEQPDAE</sequence>
<evidence type="ECO:0000259" key="9">
    <source>
        <dbReference type="Pfam" id="PF05970"/>
    </source>
</evidence>
<dbReference type="GO" id="GO:0003678">
    <property type="term" value="F:DNA helicase activity"/>
    <property type="evidence" value="ECO:0007669"/>
    <property type="project" value="InterPro"/>
</dbReference>
<accession>A0A6L3KW48</accession>
<dbReference type="InterPro" id="IPR049163">
    <property type="entry name" value="Pif1-like_2B_dom"/>
</dbReference>
<keyword evidence="8" id="KW-0413">Isomerase</keyword>
<feature type="domain" description="DNA helicase Pif1-like DEAD-box helicase" evidence="9">
    <location>
        <begin position="10"/>
        <end position="211"/>
    </location>
</feature>
<proteinExistence type="predicted"/>
<keyword evidence="5" id="KW-0067">ATP-binding</keyword>
<evidence type="ECO:0000313" key="12">
    <source>
        <dbReference type="Proteomes" id="UP000475905"/>
    </source>
</evidence>
<evidence type="ECO:0000256" key="7">
    <source>
        <dbReference type="ARBA" id="ARBA00023204"/>
    </source>
</evidence>
<dbReference type="InterPro" id="IPR027417">
    <property type="entry name" value="P-loop_NTPase"/>
</dbReference>
<evidence type="ECO:0000256" key="1">
    <source>
        <dbReference type="ARBA" id="ARBA00022741"/>
    </source>
</evidence>
<keyword evidence="7" id="KW-0234">DNA repair</keyword>
<keyword evidence="2" id="KW-0227">DNA damage</keyword>
<dbReference type="RefSeq" id="WP_149935193.1">
    <property type="nucleotide sequence ID" value="NZ_VVYP01000009.1"/>
</dbReference>
<comment type="caution">
    <text evidence="11">The sequence shown here is derived from an EMBL/GenBank/DDBJ whole genome shotgun (WGS) entry which is preliminary data.</text>
</comment>
<evidence type="ECO:0000313" key="11">
    <source>
        <dbReference type="EMBL" id="KAA5463797.1"/>
    </source>
</evidence>
<evidence type="ECO:0000256" key="2">
    <source>
        <dbReference type="ARBA" id="ARBA00022763"/>
    </source>
</evidence>
<keyword evidence="1" id="KW-0547">Nucleotide-binding</keyword>
<dbReference type="PANTHER" id="PTHR47642">
    <property type="entry name" value="ATP-DEPENDENT DNA HELICASE"/>
    <property type="match status" value="1"/>
</dbReference>
<dbReference type="FunFam" id="3.40.50.300:FF:001498">
    <property type="entry name" value="ATP-dependent DNA helicase"/>
    <property type="match status" value="1"/>
</dbReference>
<dbReference type="EMBL" id="VVYP01000009">
    <property type="protein sequence ID" value="KAA5463797.1"/>
    <property type="molecule type" value="Genomic_DNA"/>
</dbReference>
<gene>
    <name evidence="11" type="ORF">F2Y36_09375</name>
</gene>